<reference evidence="1 2" key="1">
    <citation type="submission" date="2017-11" db="EMBL/GenBank/DDBJ databases">
        <title>De-novo sequencing of pomegranate (Punica granatum L.) genome.</title>
        <authorList>
            <person name="Akparov Z."/>
            <person name="Amiraslanov A."/>
            <person name="Hajiyeva S."/>
            <person name="Abbasov M."/>
            <person name="Kaur K."/>
            <person name="Hamwieh A."/>
            <person name="Solovyev V."/>
            <person name="Salamov A."/>
            <person name="Braich B."/>
            <person name="Kosarev P."/>
            <person name="Mahmoud A."/>
            <person name="Hajiyev E."/>
            <person name="Babayeva S."/>
            <person name="Izzatullayeva V."/>
            <person name="Mammadov A."/>
            <person name="Mammadov A."/>
            <person name="Sharifova S."/>
            <person name="Ojaghi J."/>
            <person name="Eynullazada K."/>
            <person name="Bayramov B."/>
            <person name="Abdulazimova A."/>
            <person name="Shahmuradov I."/>
        </authorList>
    </citation>
    <scope>NUCLEOTIDE SEQUENCE [LARGE SCALE GENOMIC DNA]</scope>
    <source>
        <strain evidence="2">cv. AG2017</strain>
        <tissue evidence="1">Leaf</tissue>
    </source>
</reference>
<evidence type="ECO:0000313" key="1">
    <source>
        <dbReference type="EMBL" id="PKI44178.1"/>
    </source>
</evidence>
<sequence length="113" mass="11497">MNEVTGIEVLCERSSPTEDCVLIAINQRTRAAHGSSANAKGTVPEASERLSEYSTFLSLREGTVDVAVAGGGRTARSGLPVTFAGENGKGESHCGVGGGGRSAGVRLAGKEYG</sequence>
<name>A0A2I0IJJ2_PUNGR</name>
<keyword evidence="2" id="KW-1185">Reference proteome</keyword>
<proteinExistence type="predicted"/>
<gene>
    <name evidence="1" type="ORF">CRG98_035415</name>
</gene>
<dbReference type="Proteomes" id="UP000233551">
    <property type="component" value="Unassembled WGS sequence"/>
</dbReference>
<comment type="caution">
    <text evidence="1">The sequence shown here is derived from an EMBL/GenBank/DDBJ whole genome shotgun (WGS) entry which is preliminary data.</text>
</comment>
<accession>A0A2I0IJJ2</accession>
<organism evidence="1 2">
    <name type="scientific">Punica granatum</name>
    <name type="common">Pomegranate</name>
    <dbReference type="NCBI Taxonomy" id="22663"/>
    <lineage>
        <taxon>Eukaryota</taxon>
        <taxon>Viridiplantae</taxon>
        <taxon>Streptophyta</taxon>
        <taxon>Embryophyta</taxon>
        <taxon>Tracheophyta</taxon>
        <taxon>Spermatophyta</taxon>
        <taxon>Magnoliopsida</taxon>
        <taxon>eudicotyledons</taxon>
        <taxon>Gunneridae</taxon>
        <taxon>Pentapetalae</taxon>
        <taxon>rosids</taxon>
        <taxon>malvids</taxon>
        <taxon>Myrtales</taxon>
        <taxon>Lythraceae</taxon>
        <taxon>Punica</taxon>
    </lineage>
</organism>
<evidence type="ECO:0000313" key="2">
    <source>
        <dbReference type="Proteomes" id="UP000233551"/>
    </source>
</evidence>
<dbReference type="EMBL" id="PGOL01002937">
    <property type="protein sequence ID" value="PKI44178.1"/>
    <property type="molecule type" value="Genomic_DNA"/>
</dbReference>
<protein>
    <submittedName>
        <fullName evidence="1">Uncharacterized protein</fullName>
    </submittedName>
</protein>
<dbReference type="AlphaFoldDB" id="A0A2I0IJJ2"/>